<dbReference type="PANTHER" id="PTHR37244:SF1">
    <property type="entry name" value="NADP-SPECIFIC GLUTAMATE DEHYDROGENASE"/>
    <property type="match status" value="1"/>
</dbReference>
<organism evidence="2 3">
    <name type="scientific">Zingiber officinale</name>
    <name type="common">Ginger</name>
    <name type="synonym">Amomum zingiber</name>
    <dbReference type="NCBI Taxonomy" id="94328"/>
    <lineage>
        <taxon>Eukaryota</taxon>
        <taxon>Viridiplantae</taxon>
        <taxon>Streptophyta</taxon>
        <taxon>Embryophyta</taxon>
        <taxon>Tracheophyta</taxon>
        <taxon>Spermatophyta</taxon>
        <taxon>Magnoliopsida</taxon>
        <taxon>Liliopsida</taxon>
        <taxon>Zingiberales</taxon>
        <taxon>Zingiberaceae</taxon>
        <taxon>Zingiber</taxon>
    </lineage>
</organism>
<accession>A0A8J5LVN8</accession>
<reference evidence="2 3" key="1">
    <citation type="submission" date="2020-08" db="EMBL/GenBank/DDBJ databases">
        <title>Plant Genome Project.</title>
        <authorList>
            <person name="Zhang R.-G."/>
        </authorList>
    </citation>
    <scope>NUCLEOTIDE SEQUENCE [LARGE SCALE GENOMIC DNA]</scope>
    <source>
        <tissue evidence="2">Rhizome</tissue>
    </source>
</reference>
<gene>
    <name evidence="2" type="ORF">ZIOFF_006451</name>
</gene>
<feature type="transmembrane region" description="Helical" evidence="1">
    <location>
        <begin position="427"/>
        <end position="447"/>
    </location>
</feature>
<keyword evidence="1" id="KW-0472">Membrane</keyword>
<proteinExistence type="predicted"/>
<dbReference type="AlphaFoldDB" id="A0A8J5LVN8"/>
<evidence type="ECO:0000313" key="2">
    <source>
        <dbReference type="EMBL" id="KAG6532602.1"/>
    </source>
</evidence>
<comment type="caution">
    <text evidence="2">The sequence shown here is derived from an EMBL/GenBank/DDBJ whole genome shotgun (WGS) entry which is preliminary data.</text>
</comment>
<sequence>MNTIIAAVSKLKGCIRQIEELNPSGASEEDIMNRAQMLLIQDPNYSQGFKFGHVWSILQDSGGTSTKQLIGVKKAKLKRKNEQQFSKMVSQNDELVAALDRSTNVAMFKEENKILFKDLNTIADPIMREFIRGEQVFRFAVMVDQPPAEDEGLSLPQRTVRVNSGCPRGISLPPPSPSSWLEIRLFYVRVYPCAVDAVPPQVTLSYLRRDVGAVIEINSARVPSSDPTSLSLRRDRLDHDAAEVTYVSTDSVRIAEAVDFQICDDRGNLLLRGSLGRTEALLNNSSVSFDQHHSPDKNPNGWSMDCYSAASTGASAFVQSRLGIFSPSFEVYVAGCFATVPVILTQTVQLSGRRKAVRPGNLDSIPEDEETSGHQELVLRRASSSLAEETNECDLSIHERHGYYYPGGWYSEEDDGQLTWFNAGVRVGVGIGLGMCVGIGIGVGLLMRSYRATTTNFKKAILLTSF</sequence>
<keyword evidence="3" id="KW-1185">Reference proteome</keyword>
<keyword evidence="1" id="KW-1133">Transmembrane helix</keyword>
<evidence type="ECO:0000256" key="1">
    <source>
        <dbReference type="SAM" id="Phobius"/>
    </source>
</evidence>
<name>A0A8J5LVN8_ZINOF</name>
<dbReference type="EMBL" id="JACMSC010000002">
    <property type="protein sequence ID" value="KAG6532602.1"/>
    <property type="molecule type" value="Genomic_DNA"/>
</dbReference>
<protein>
    <submittedName>
        <fullName evidence="2">Uncharacterized protein</fullName>
    </submittedName>
</protein>
<keyword evidence="1" id="KW-0812">Transmembrane</keyword>
<dbReference type="Proteomes" id="UP000734854">
    <property type="component" value="Unassembled WGS sequence"/>
</dbReference>
<evidence type="ECO:0000313" key="3">
    <source>
        <dbReference type="Proteomes" id="UP000734854"/>
    </source>
</evidence>
<dbReference type="PANTHER" id="PTHR37244">
    <property type="entry name" value="NADP-SPECIFIC GLUTAMATE DEHYDROGENASE"/>
    <property type="match status" value="1"/>
</dbReference>